<feature type="transmembrane region" description="Helical" evidence="1">
    <location>
        <begin position="98"/>
        <end position="117"/>
    </location>
</feature>
<evidence type="ECO:0000313" key="3">
    <source>
        <dbReference type="Proteomes" id="UP000050360"/>
    </source>
</evidence>
<keyword evidence="1" id="KW-0812">Transmembrane</keyword>
<keyword evidence="1" id="KW-0472">Membrane</keyword>
<accession>A0A0N8KR49</accession>
<keyword evidence="1" id="KW-1133">Transmembrane helix</keyword>
<name>A0A0N8KR49_9EURY</name>
<dbReference type="EMBL" id="LKCM01000119">
    <property type="protein sequence ID" value="KPQ43946.1"/>
    <property type="molecule type" value="Genomic_DNA"/>
</dbReference>
<dbReference type="Proteomes" id="UP000050360">
    <property type="component" value="Unassembled WGS sequence"/>
</dbReference>
<proteinExistence type="predicted"/>
<gene>
    <name evidence="2" type="ORF">MPEBLZ_01477</name>
</gene>
<feature type="transmembrane region" description="Helical" evidence="1">
    <location>
        <begin position="74"/>
        <end position="92"/>
    </location>
</feature>
<reference evidence="2 3" key="1">
    <citation type="submission" date="2015-09" db="EMBL/GenBank/DDBJ databases">
        <title>A metagenomics-based metabolic model of nitrate-dependent anaerobic oxidation of methane by Methanoperedens-like archaea.</title>
        <authorList>
            <person name="Arshad A."/>
            <person name="Speth D.R."/>
            <person name="De Graaf R.M."/>
            <person name="Op Den Camp H.J."/>
            <person name="Jetten M.S."/>
            <person name="Welte C.U."/>
        </authorList>
    </citation>
    <scope>NUCLEOTIDE SEQUENCE [LARGE SCALE GENOMIC DNA]</scope>
</reference>
<dbReference type="AlphaFoldDB" id="A0A0N8KR49"/>
<sequence length="128" mass="14536">MNPKLLTRWFSIVSVILVLWGIVFAFFGLDILPVMNKDILLPWESALYGAIMMGWGVTLLLVGRIAFRRNDIELMKVMLYGLVIWLTVEALFSAYLGVWFNVGVDIAVLGLFSFPLIKKIRSQNAKNL</sequence>
<protein>
    <submittedName>
        <fullName evidence="2">Uncharacterized protein</fullName>
    </submittedName>
</protein>
<evidence type="ECO:0000256" key="1">
    <source>
        <dbReference type="SAM" id="Phobius"/>
    </source>
</evidence>
<organism evidence="2 3">
    <name type="scientific">Candidatus Methanoperedens nitratireducens</name>
    <dbReference type="NCBI Taxonomy" id="1392998"/>
    <lineage>
        <taxon>Archaea</taxon>
        <taxon>Methanobacteriati</taxon>
        <taxon>Methanobacteriota</taxon>
        <taxon>Stenosarchaea group</taxon>
        <taxon>Methanomicrobia</taxon>
        <taxon>Methanosarcinales</taxon>
        <taxon>ANME-2 cluster</taxon>
        <taxon>Candidatus Methanoperedentaceae</taxon>
        <taxon>Candidatus Methanoperedens</taxon>
    </lineage>
</organism>
<feature type="transmembrane region" description="Helical" evidence="1">
    <location>
        <begin position="46"/>
        <end position="67"/>
    </location>
</feature>
<comment type="caution">
    <text evidence="2">The sequence shown here is derived from an EMBL/GenBank/DDBJ whole genome shotgun (WGS) entry which is preliminary data.</text>
</comment>
<evidence type="ECO:0000313" key="2">
    <source>
        <dbReference type="EMBL" id="KPQ43946.1"/>
    </source>
</evidence>
<feature type="transmembrane region" description="Helical" evidence="1">
    <location>
        <begin position="12"/>
        <end position="34"/>
    </location>
</feature>